<evidence type="ECO:0000256" key="1">
    <source>
        <dbReference type="ARBA" id="ARBA00023015"/>
    </source>
</evidence>
<dbReference type="Gene3D" id="1.10.357.10">
    <property type="entry name" value="Tetracycline Repressor, domain 2"/>
    <property type="match status" value="1"/>
</dbReference>
<keyword evidence="1" id="KW-0805">Transcription regulation</keyword>
<dbReference type="InterPro" id="IPR009057">
    <property type="entry name" value="Homeodomain-like_sf"/>
</dbReference>
<dbReference type="InterPro" id="IPR004111">
    <property type="entry name" value="Repressor_TetR_C"/>
</dbReference>
<dbReference type="EMBL" id="JACBZI010000001">
    <property type="protein sequence ID" value="NYI09107.1"/>
    <property type="molecule type" value="Genomic_DNA"/>
</dbReference>
<sequence>MPARKDRPALTRASVVAAALAVADEEGVTKLSMRAVARRLGVEAMSLYHHVSNKDDLLDGMVDAVHEEFHSPVPGQDWTEQVRLRSRTARQALKRHPWAVGMMDSRRTPGWASMAHHDAVLGCLLEAGFSLELTGHAFALLDAHLYGFLVQEVALPFDGGGAELEEVAAGIMAALPEGTLPYFRRFTLEHALQPGYDFGDEFDVGLDLVIEGLAARLAAEQA</sequence>
<dbReference type="RefSeq" id="WP_343045502.1">
    <property type="nucleotide sequence ID" value="NZ_BAAAPP010000002.1"/>
</dbReference>
<dbReference type="PRINTS" id="PR00455">
    <property type="entry name" value="HTHTETR"/>
</dbReference>
<dbReference type="Pfam" id="PF00440">
    <property type="entry name" value="TetR_N"/>
    <property type="match status" value="1"/>
</dbReference>
<comment type="caution">
    <text evidence="6">The sequence shown here is derived from an EMBL/GenBank/DDBJ whole genome shotgun (WGS) entry which is preliminary data.</text>
</comment>
<evidence type="ECO:0000256" key="2">
    <source>
        <dbReference type="ARBA" id="ARBA00023125"/>
    </source>
</evidence>
<dbReference type="InterPro" id="IPR036271">
    <property type="entry name" value="Tet_transcr_reg_TetR-rel_C_sf"/>
</dbReference>
<dbReference type="PANTHER" id="PTHR30055">
    <property type="entry name" value="HTH-TYPE TRANSCRIPTIONAL REGULATOR RUTR"/>
    <property type="match status" value="1"/>
</dbReference>
<organism evidence="6 7">
    <name type="scientific">Nocardioides marinus</name>
    <dbReference type="NCBI Taxonomy" id="374514"/>
    <lineage>
        <taxon>Bacteria</taxon>
        <taxon>Bacillati</taxon>
        <taxon>Actinomycetota</taxon>
        <taxon>Actinomycetes</taxon>
        <taxon>Propionibacteriales</taxon>
        <taxon>Nocardioidaceae</taxon>
        <taxon>Nocardioides</taxon>
    </lineage>
</organism>
<name>A0A7Y9YDR6_9ACTN</name>
<dbReference type="InterPro" id="IPR050109">
    <property type="entry name" value="HTH-type_TetR-like_transc_reg"/>
</dbReference>
<dbReference type="GO" id="GO:0045892">
    <property type="term" value="P:negative regulation of DNA-templated transcription"/>
    <property type="evidence" value="ECO:0007669"/>
    <property type="project" value="InterPro"/>
</dbReference>
<keyword evidence="7" id="KW-1185">Reference proteome</keyword>
<dbReference type="Proteomes" id="UP000537326">
    <property type="component" value="Unassembled WGS sequence"/>
</dbReference>
<reference evidence="6 7" key="1">
    <citation type="submission" date="2020-07" db="EMBL/GenBank/DDBJ databases">
        <title>Sequencing the genomes of 1000 actinobacteria strains.</title>
        <authorList>
            <person name="Klenk H.-P."/>
        </authorList>
    </citation>
    <scope>NUCLEOTIDE SEQUENCE [LARGE SCALE GENOMIC DNA]</scope>
    <source>
        <strain evidence="6 7">DSM 18248</strain>
    </source>
</reference>
<dbReference type="PROSITE" id="PS50977">
    <property type="entry name" value="HTH_TETR_2"/>
    <property type="match status" value="1"/>
</dbReference>
<evidence type="ECO:0000313" key="6">
    <source>
        <dbReference type="EMBL" id="NYI09107.1"/>
    </source>
</evidence>
<accession>A0A7Y9YDR6</accession>
<dbReference type="SUPFAM" id="SSF48498">
    <property type="entry name" value="Tetracyclin repressor-like, C-terminal domain"/>
    <property type="match status" value="1"/>
</dbReference>
<dbReference type="AlphaFoldDB" id="A0A7Y9YDR6"/>
<keyword evidence="3" id="KW-0804">Transcription</keyword>
<dbReference type="GO" id="GO:0003700">
    <property type="term" value="F:DNA-binding transcription factor activity"/>
    <property type="evidence" value="ECO:0007669"/>
    <property type="project" value="TreeGrafter"/>
</dbReference>
<evidence type="ECO:0000256" key="3">
    <source>
        <dbReference type="ARBA" id="ARBA00023163"/>
    </source>
</evidence>
<evidence type="ECO:0000259" key="5">
    <source>
        <dbReference type="PROSITE" id="PS50977"/>
    </source>
</evidence>
<evidence type="ECO:0000256" key="4">
    <source>
        <dbReference type="PROSITE-ProRule" id="PRU00335"/>
    </source>
</evidence>
<keyword evidence="2 4" id="KW-0238">DNA-binding</keyword>
<evidence type="ECO:0000313" key="7">
    <source>
        <dbReference type="Proteomes" id="UP000537326"/>
    </source>
</evidence>
<protein>
    <submittedName>
        <fullName evidence="6">AcrR family transcriptional regulator</fullName>
    </submittedName>
</protein>
<dbReference type="InterPro" id="IPR001647">
    <property type="entry name" value="HTH_TetR"/>
</dbReference>
<proteinExistence type="predicted"/>
<feature type="domain" description="HTH tetR-type" evidence="5">
    <location>
        <begin position="9"/>
        <end position="69"/>
    </location>
</feature>
<dbReference type="SUPFAM" id="SSF46689">
    <property type="entry name" value="Homeodomain-like"/>
    <property type="match status" value="1"/>
</dbReference>
<feature type="DNA-binding region" description="H-T-H motif" evidence="4">
    <location>
        <begin position="32"/>
        <end position="51"/>
    </location>
</feature>
<dbReference type="GO" id="GO:0000976">
    <property type="term" value="F:transcription cis-regulatory region binding"/>
    <property type="evidence" value="ECO:0007669"/>
    <property type="project" value="TreeGrafter"/>
</dbReference>
<dbReference type="PANTHER" id="PTHR30055:SF151">
    <property type="entry name" value="TRANSCRIPTIONAL REGULATORY PROTEIN"/>
    <property type="match status" value="1"/>
</dbReference>
<gene>
    <name evidence="6" type="ORF">BKA05_000622</name>
</gene>
<dbReference type="Gene3D" id="1.10.10.60">
    <property type="entry name" value="Homeodomain-like"/>
    <property type="match status" value="1"/>
</dbReference>
<dbReference type="Pfam" id="PF02909">
    <property type="entry name" value="TetR_C_1"/>
    <property type="match status" value="1"/>
</dbReference>